<feature type="compositionally biased region" description="Low complexity" evidence="1">
    <location>
        <begin position="56"/>
        <end position="69"/>
    </location>
</feature>
<feature type="compositionally biased region" description="Basic residues" evidence="1">
    <location>
        <begin position="35"/>
        <end position="49"/>
    </location>
</feature>
<feature type="region of interest" description="Disordered" evidence="1">
    <location>
        <begin position="29"/>
        <end position="69"/>
    </location>
</feature>
<keyword evidence="2" id="KW-0472">Membrane</keyword>
<dbReference type="AlphaFoldDB" id="A0A5N5GMD3"/>
<dbReference type="EMBL" id="SMOL01000402">
    <property type="protein sequence ID" value="KAB2615963.1"/>
    <property type="molecule type" value="Genomic_DNA"/>
</dbReference>
<gene>
    <name evidence="2" type="ORF">D8674_022551</name>
</gene>
<evidence type="ECO:0000313" key="3">
    <source>
        <dbReference type="Proteomes" id="UP000327157"/>
    </source>
</evidence>
<reference evidence="3" key="2">
    <citation type="submission" date="2019-10" db="EMBL/GenBank/DDBJ databases">
        <title>A de novo genome assembly of a pear dwarfing rootstock.</title>
        <authorList>
            <person name="Wang F."/>
            <person name="Wang J."/>
            <person name="Li S."/>
            <person name="Zhang Y."/>
            <person name="Fang M."/>
            <person name="Ma L."/>
            <person name="Zhao Y."/>
            <person name="Jiang S."/>
        </authorList>
    </citation>
    <scope>NUCLEOTIDE SEQUENCE [LARGE SCALE GENOMIC DNA]</scope>
</reference>
<evidence type="ECO:0000256" key="1">
    <source>
        <dbReference type="SAM" id="MobiDB-lite"/>
    </source>
</evidence>
<evidence type="ECO:0000313" key="2">
    <source>
        <dbReference type="EMBL" id="KAB2615963.1"/>
    </source>
</evidence>
<keyword evidence="2" id="KW-0812">Transmembrane</keyword>
<dbReference type="Proteomes" id="UP000327157">
    <property type="component" value="Chromosome 3"/>
</dbReference>
<comment type="caution">
    <text evidence="2">The sequence shown here is derived from an EMBL/GenBank/DDBJ whole genome shotgun (WGS) entry which is preliminary data.</text>
</comment>
<name>A0A5N5GMD3_9ROSA</name>
<reference evidence="2 3" key="1">
    <citation type="submission" date="2019-09" db="EMBL/GenBank/DDBJ databases">
        <authorList>
            <person name="Ou C."/>
        </authorList>
    </citation>
    <scope>NUCLEOTIDE SEQUENCE [LARGE SCALE GENOMIC DNA]</scope>
    <source>
        <strain evidence="2">S2</strain>
        <tissue evidence="2">Leaf</tissue>
    </source>
</reference>
<proteinExistence type="predicted"/>
<organism evidence="2 3">
    <name type="scientific">Pyrus ussuriensis x Pyrus communis</name>
    <dbReference type="NCBI Taxonomy" id="2448454"/>
    <lineage>
        <taxon>Eukaryota</taxon>
        <taxon>Viridiplantae</taxon>
        <taxon>Streptophyta</taxon>
        <taxon>Embryophyta</taxon>
        <taxon>Tracheophyta</taxon>
        <taxon>Spermatophyta</taxon>
        <taxon>Magnoliopsida</taxon>
        <taxon>eudicotyledons</taxon>
        <taxon>Gunneridae</taxon>
        <taxon>Pentapetalae</taxon>
        <taxon>rosids</taxon>
        <taxon>fabids</taxon>
        <taxon>Rosales</taxon>
        <taxon>Rosaceae</taxon>
        <taxon>Amygdaloideae</taxon>
        <taxon>Maleae</taxon>
        <taxon>Pyrus</taxon>
    </lineage>
</organism>
<reference evidence="2 3" key="3">
    <citation type="submission" date="2019-11" db="EMBL/GenBank/DDBJ databases">
        <title>A de novo genome assembly of a pear dwarfing rootstock.</title>
        <authorList>
            <person name="Wang F."/>
            <person name="Wang J."/>
            <person name="Li S."/>
            <person name="Zhang Y."/>
            <person name="Fang M."/>
            <person name="Ma L."/>
            <person name="Zhao Y."/>
            <person name="Jiang S."/>
        </authorList>
    </citation>
    <scope>NUCLEOTIDE SEQUENCE [LARGE SCALE GENOMIC DNA]</scope>
    <source>
        <strain evidence="2">S2</strain>
        <tissue evidence="2">Leaf</tissue>
    </source>
</reference>
<protein>
    <submittedName>
        <fullName evidence="2">Transmembrane and coiled-coil domains protein 1-like</fullName>
    </submittedName>
</protein>
<keyword evidence="3" id="KW-1185">Reference proteome</keyword>
<sequence>MGSLTNSYKSLCSSIDKAAKKLETSKINSSSATKFTKKSKTKKIGRVKTRLKESSGDLSFSSSSLAPSLPLSFSSSSGYLARCSRGRWWRNYPSSPLGW</sequence>
<accession>A0A5N5GMD3</accession>